<evidence type="ECO:0000313" key="2">
    <source>
        <dbReference type="EMBL" id="MCL1635128.1"/>
    </source>
</evidence>
<keyword evidence="1" id="KW-0472">Membrane</keyword>
<keyword evidence="1" id="KW-1133">Transmembrane helix</keyword>
<comment type="caution">
    <text evidence="2">The sequence shown here is derived from an EMBL/GenBank/DDBJ whole genome shotgun (WGS) entry which is preliminary data.</text>
</comment>
<evidence type="ECO:0000256" key="1">
    <source>
        <dbReference type="SAM" id="Phobius"/>
    </source>
</evidence>
<feature type="transmembrane region" description="Helical" evidence="1">
    <location>
        <begin position="12"/>
        <end position="33"/>
    </location>
</feature>
<reference evidence="2 3" key="1">
    <citation type="submission" date="2022-05" db="EMBL/GenBank/DDBJ databases">
        <title>Luteimonas sp. SX5, whole genome shotgun sequencing project.</title>
        <authorList>
            <person name="Zhao G."/>
            <person name="Shen L."/>
        </authorList>
    </citation>
    <scope>NUCLEOTIDE SEQUENCE [LARGE SCALE GENOMIC DNA]</scope>
    <source>
        <strain evidence="2 3">SX5</strain>
    </source>
</reference>
<accession>A0ABT0MKL3</accession>
<organism evidence="2 3">
    <name type="scientific">Luteimonas galliterrae</name>
    <dbReference type="NCBI Taxonomy" id="2940486"/>
    <lineage>
        <taxon>Bacteria</taxon>
        <taxon>Pseudomonadati</taxon>
        <taxon>Pseudomonadota</taxon>
        <taxon>Gammaproteobacteria</taxon>
        <taxon>Lysobacterales</taxon>
        <taxon>Lysobacteraceae</taxon>
        <taxon>Luteimonas</taxon>
    </lineage>
</organism>
<gene>
    <name evidence="2" type="ORF">M2650_10885</name>
</gene>
<sequence length="376" mass="39471">MQPYGRTAGVSLIELMIALAIGTLLVLGLVQVFGASRAAYQLSEGMARTQENARFAMDFLQRDIRMAGHYGCVNDQAHLQTPGSLQPHFGAAPLFPLDFSVSVQGYEAAGTAPGNALTIGGTWGAAAGVPTQITDLEPLPGSDIIVLRYFSNEGAPVTGIDIDGGDETVTVAAGRWDVLTTDGVATPSLFGVADCSHADVFAGTGTGTVAVAATADPATDLRGRYTPQPSGQTMLYRAESIVYYVGTGASGAPALFRARYDGASYVPEELVEGIESLQLLYGQDRVEDLTTSPPSGYIDIQNPADTTWDANDWRRVGLVQVGILARSPSPAASAQAQDANARRVLGVAFNAPAANDGLYRASYEATIAMRNRLYGN</sequence>
<keyword evidence="1" id="KW-0812">Transmembrane</keyword>
<dbReference type="PROSITE" id="PS00409">
    <property type="entry name" value="PROKAR_NTER_METHYL"/>
    <property type="match status" value="1"/>
</dbReference>
<protein>
    <submittedName>
        <fullName evidence="2">PilW family protein</fullName>
    </submittedName>
</protein>
<dbReference type="Proteomes" id="UP001431217">
    <property type="component" value="Unassembled WGS sequence"/>
</dbReference>
<dbReference type="EMBL" id="JAMBEP010000002">
    <property type="protein sequence ID" value="MCL1635128.1"/>
    <property type="molecule type" value="Genomic_DNA"/>
</dbReference>
<dbReference type="Pfam" id="PF07963">
    <property type="entry name" value="N_methyl"/>
    <property type="match status" value="1"/>
</dbReference>
<dbReference type="InterPro" id="IPR032092">
    <property type="entry name" value="PilW"/>
</dbReference>
<name>A0ABT0MKL3_9GAMM</name>
<dbReference type="InterPro" id="IPR012902">
    <property type="entry name" value="N_methyl_site"/>
</dbReference>
<dbReference type="Pfam" id="PF16074">
    <property type="entry name" value="PilW"/>
    <property type="match status" value="1"/>
</dbReference>
<proteinExistence type="predicted"/>
<keyword evidence="3" id="KW-1185">Reference proteome</keyword>
<dbReference type="RefSeq" id="WP_249475028.1">
    <property type="nucleotide sequence ID" value="NZ_JAMBEP010000002.1"/>
</dbReference>
<evidence type="ECO:0000313" key="3">
    <source>
        <dbReference type="Proteomes" id="UP001431217"/>
    </source>
</evidence>